<organism evidence="6 7">
    <name type="scientific">Candidatus Dojkabacteria bacterium CG_4_10_14_0_2_um_filter_Dojkabacteria_WS6_41_15</name>
    <dbReference type="NCBI Taxonomy" id="2014249"/>
    <lineage>
        <taxon>Bacteria</taxon>
        <taxon>Candidatus Dojkabacteria</taxon>
    </lineage>
</organism>
<dbReference type="Proteomes" id="UP000228952">
    <property type="component" value="Unassembled WGS sequence"/>
</dbReference>
<comment type="similarity">
    <text evidence="1">Belongs to the universal ribosomal protein uL10 family.</text>
</comment>
<dbReference type="InterPro" id="IPR043141">
    <property type="entry name" value="Ribosomal_uL10-like_sf"/>
</dbReference>
<dbReference type="Gene3D" id="3.30.70.1730">
    <property type="match status" value="1"/>
</dbReference>
<keyword evidence="3" id="KW-0687">Ribonucleoprotein</keyword>
<protein>
    <recommendedName>
        <fullName evidence="4">Large ribosomal subunit protein uL10</fullName>
    </recommendedName>
    <alternativeName>
        <fullName evidence="5">50S ribosomal protein L10</fullName>
    </alternativeName>
</protein>
<evidence type="ECO:0000256" key="1">
    <source>
        <dbReference type="ARBA" id="ARBA00008889"/>
    </source>
</evidence>
<evidence type="ECO:0000256" key="2">
    <source>
        <dbReference type="ARBA" id="ARBA00022980"/>
    </source>
</evidence>
<dbReference type="AlphaFoldDB" id="A0A2M7W3Q6"/>
<sequence>MAKNRAQKAELMTQYDEVVSKSNFIVIETNKVPARAITTLRKLLSEVDAKLYVIKNTVFSKAAEKNEKLVGQTYAGQLAVIEGGKDVSTAIKKLDDAAKEAKSVLSLTGADEKTLAAYVPFTYKFGFVSGSLLNDADVVRLSKLPDQQAVLAQFVGTLAAPISGLLNVMQGVPRAFMYTLIDLQNKKAE</sequence>
<evidence type="ECO:0000256" key="4">
    <source>
        <dbReference type="ARBA" id="ARBA00035202"/>
    </source>
</evidence>
<dbReference type="InterPro" id="IPR047865">
    <property type="entry name" value="Ribosomal_uL10_bac_type"/>
</dbReference>
<evidence type="ECO:0000256" key="3">
    <source>
        <dbReference type="ARBA" id="ARBA00023274"/>
    </source>
</evidence>
<dbReference type="GO" id="GO:0005840">
    <property type="term" value="C:ribosome"/>
    <property type="evidence" value="ECO:0007669"/>
    <property type="project" value="UniProtKB-KW"/>
</dbReference>
<evidence type="ECO:0000313" key="7">
    <source>
        <dbReference type="Proteomes" id="UP000228952"/>
    </source>
</evidence>
<dbReference type="SUPFAM" id="SSF160369">
    <property type="entry name" value="Ribosomal protein L10-like"/>
    <property type="match status" value="1"/>
</dbReference>
<dbReference type="InterPro" id="IPR001790">
    <property type="entry name" value="Ribosomal_uL10"/>
</dbReference>
<proteinExistence type="inferred from homology"/>
<dbReference type="Gene3D" id="6.10.250.290">
    <property type="match status" value="1"/>
</dbReference>
<comment type="caution">
    <text evidence="6">The sequence shown here is derived from an EMBL/GenBank/DDBJ whole genome shotgun (WGS) entry which is preliminary data.</text>
</comment>
<dbReference type="GO" id="GO:1990904">
    <property type="term" value="C:ribonucleoprotein complex"/>
    <property type="evidence" value="ECO:0007669"/>
    <property type="project" value="UniProtKB-KW"/>
</dbReference>
<evidence type="ECO:0000256" key="5">
    <source>
        <dbReference type="ARBA" id="ARBA00035502"/>
    </source>
</evidence>
<accession>A0A2M7W3Q6</accession>
<keyword evidence="2 6" id="KW-0689">Ribosomal protein</keyword>
<dbReference type="EMBL" id="PFQB01000016">
    <property type="protein sequence ID" value="PJA15452.1"/>
    <property type="molecule type" value="Genomic_DNA"/>
</dbReference>
<reference evidence="7" key="1">
    <citation type="submission" date="2017-09" db="EMBL/GenBank/DDBJ databases">
        <title>Depth-based differentiation of microbial function through sediment-hosted aquifers and enrichment of novel symbionts in the deep terrestrial subsurface.</title>
        <authorList>
            <person name="Probst A.J."/>
            <person name="Ladd B."/>
            <person name="Jarett J.K."/>
            <person name="Geller-Mcgrath D.E."/>
            <person name="Sieber C.M.K."/>
            <person name="Emerson J.B."/>
            <person name="Anantharaman K."/>
            <person name="Thomas B.C."/>
            <person name="Malmstrom R."/>
            <person name="Stieglmeier M."/>
            <person name="Klingl A."/>
            <person name="Woyke T."/>
            <person name="Ryan C.M."/>
            <person name="Banfield J.F."/>
        </authorList>
    </citation>
    <scope>NUCLEOTIDE SEQUENCE [LARGE SCALE GENOMIC DNA]</scope>
</reference>
<evidence type="ECO:0000313" key="6">
    <source>
        <dbReference type="EMBL" id="PJA15452.1"/>
    </source>
</evidence>
<gene>
    <name evidence="6" type="primary">rplJ</name>
    <name evidence="6" type="ORF">COX64_00665</name>
</gene>
<dbReference type="PANTHER" id="PTHR11560">
    <property type="entry name" value="39S RIBOSOMAL PROTEIN L10, MITOCHONDRIAL"/>
    <property type="match status" value="1"/>
</dbReference>
<name>A0A2M7W3Q6_9BACT</name>
<dbReference type="Pfam" id="PF00466">
    <property type="entry name" value="Ribosomal_L10"/>
    <property type="match status" value="1"/>
</dbReference>